<evidence type="ECO:0000256" key="5">
    <source>
        <dbReference type="ARBA" id="ARBA00023002"/>
    </source>
</evidence>
<dbReference type="InterPro" id="IPR017905">
    <property type="entry name" value="ERV/ALR_sulphydryl_oxidase"/>
</dbReference>
<dbReference type="InterPro" id="IPR036774">
    <property type="entry name" value="ERV/ALR_sulphydryl_oxid_sf"/>
</dbReference>
<dbReference type="GO" id="GO:0016971">
    <property type="term" value="F:flavin-dependent sulfhydryl oxidase activity"/>
    <property type="evidence" value="ECO:0007669"/>
    <property type="project" value="InterPro"/>
</dbReference>
<keyword evidence="4" id="KW-0274">FAD</keyword>
<dbReference type="PANTHER" id="PTHR12645:SF0">
    <property type="entry name" value="FAD-LINKED SULFHYDRYL OXIDASE ALR"/>
    <property type="match status" value="1"/>
</dbReference>
<reference evidence="8" key="1">
    <citation type="journal article" date="2020" name="Nature">
        <title>Giant virus diversity and host interactions through global metagenomics.</title>
        <authorList>
            <person name="Schulz F."/>
            <person name="Roux S."/>
            <person name="Paez-Espino D."/>
            <person name="Jungbluth S."/>
            <person name="Walsh D.A."/>
            <person name="Denef V.J."/>
            <person name="McMahon K.D."/>
            <person name="Konstantinidis K.T."/>
            <person name="Eloe-Fadrosh E.A."/>
            <person name="Kyrpides N.C."/>
            <person name="Woyke T."/>
        </authorList>
    </citation>
    <scope>NUCLEOTIDE SEQUENCE</scope>
    <source>
        <strain evidence="8">GVMAG-M-3300023184-135</strain>
    </source>
</reference>
<dbReference type="GO" id="GO:0005739">
    <property type="term" value="C:mitochondrion"/>
    <property type="evidence" value="ECO:0007669"/>
    <property type="project" value="TreeGrafter"/>
</dbReference>
<dbReference type="PROSITE" id="PS51324">
    <property type="entry name" value="ERV_ALR"/>
    <property type="match status" value="1"/>
</dbReference>
<organism evidence="8">
    <name type="scientific">viral metagenome</name>
    <dbReference type="NCBI Taxonomy" id="1070528"/>
    <lineage>
        <taxon>unclassified sequences</taxon>
        <taxon>metagenomes</taxon>
        <taxon>organismal metagenomes</taxon>
    </lineage>
</organism>
<name>A0A6C0HKN8_9ZZZZ</name>
<dbReference type="PANTHER" id="PTHR12645">
    <property type="entry name" value="ALR/ERV"/>
    <property type="match status" value="1"/>
</dbReference>
<dbReference type="EMBL" id="MN739976">
    <property type="protein sequence ID" value="QHT80927.1"/>
    <property type="molecule type" value="Genomic_DNA"/>
</dbReference>
<feature type="domain" description="ERV/ALR sulfhydryl oxidase" evidence="7">
    <location>
        <begin position="1"/>
        <end position="106"/>
    </location>
</feature>
<keyword evidence="3" id="KW-0285">Flavoprotein</keyword>
<dbReference type="SUPFAM" id="SSF69000">
    <property type="entry name" value="FAD-dependent thiol oxidase"/>
    <property type="match status" value="1"/>
</dbReference>
<proteinExistence type="predicted"/>
<evidence type="ECO:0000256" key="3">
    <source>
        <dbReference type="ARBA" id="ARBA00022630"/>
    </source>
</evidence>
<keyword evidence="6" id="KW-1015">Disulfide bond</keyword>
<sequence length="214" mass="24617">MTKIWGPLGWATLHSVAACYPDSPTASEKQMLLRWIGAFRETILCPSCQAHFTGMFDSYIHKYPQWWDSRKNFCEFVFRAHNTVNARTHKKIYTFQESIAELEKMYPASRCAEIRRFYLSYIRQDWMKNITIEGISSFSKIKELNVVESEYWGRKVFEWANLLRFEGVTIVAPLDEHLSVLNNTPGIPKITAPARGFSLKLGGGGKIGGLRSLR</sequence>
<dbReference type="Gene3D" id="1.20.120.310">
    <property type="entry name" value="ERV/ALR sulfhydryl oxidase domain"/>
    <property type="match status" value="1"/>
</dbReference>
<evidence type="ECO:0000256" key="2">
    <source>
        <dbReference type="ARBA" id="ARBA00012512"/>
    </source>
</evidence>
<comment type="cofactor">
    <cofactor evidence="1">
        <name>FAD</name>
        <dbReference type="ChEBI" id="CHEBI:57692"/>
    </cofactor>
</comment>
<evidence type="ECO:0000256" key="4">
    <source>
        <dbReference type="ARBA" id="ARBA00022827"/>
    </source>
</evidence>
<dbReference type="AlphaFoldDB" id="A0A6C0HKN8"/>
<evidence type="ECO:0000313" key="8">
    <source>
        <dbReference type="EMBL" id="QHT80927.1"/>
    </source>
</evidence>
<dbReference type="Pfam" id="PF04777">
    <property type="entry name" value="Evr1_Alr"/>
    <property type="match status" value="1"/>
</dbReference>
<accession>A0A6C0HKN8</accession>
<evidence type="ECO:0000256" key="6">
    <source>
        <dbReference type="ARBA" id="ARBA00023157"/>
    </source>
</evidence>
<keyword evidence="5" id="KW-0560">Oxidoreductase</keyword>
<evidence type="ECO:0000256" key="1">
    <source>
        <dbReference type="ARBA" id="ARBA00001974"/>
    </source>
</evidence>
<evidence type="ECO:0000259" key="7">
    <source>
        <dbReference type="PROSITE" id="PS51324"/>
    </source>
</evidence>
<protein>
    <recommendedName>
        <fullName evidence="2">thiol oxidase</fullName>
        <ecNumber evidence="2">1.8.3.2</ecNumber>
    </recommendedName>
</protein>
<dbReference type="EC" id="1.8.3.2" evidence="2"/>
<dbReference type="PROSITE" id="PS51257">
    <property type="entry name" value="PROKAR_LIPOPROTEIN"/>
    <property type="match status" value="1"/>
</dbReference>
<dbReference type="GO" id="GO:0050660">
    <property type="term" value="F:flavin adenine dinucleotide binding"/>
    <property type="evidence" value="ECO:0007669"/>
    <property type="project" value="TreeGrafter"/>
</dbReference>
<dbReference type="InterPro" id="IPR039799">
    <property type="entry name" value="ALR/ERV"/>
</dbReference>